<protein>
    <submittedName>
        <fullName evidence="3">Peptidoglycan-binding protein</fullName>
    </submittedName>
</protein>
<dbReference type="InterPro" id="IPR010982">
    <property type="entry name" value="Lambda_DNA-bd_dom_sf"/>
</dbReference>
<dbReference type="InterPro" id="IPR023346">
    <property type="entry name" value="Lysozyme-like_dom_sf"/>
</dbReference>
<dbReference type="Pfam" id="PF13560">
    <property type="entry name" value="HTH_31"/>
    <property type="match status" value="1"/>
</dbReference>
<dbReference type="InterPro" id="IPR002477">
    <property type="entry name" value="Peptidoglycan-bd-like"/>
</dbReference>
<feature type="compositionally biased region" description="Acidic residues" evidence="1">
    <location>
        <begin position="353"/>
        <end position="362"/>
    </location>
</feature>
<feature type="domain" description="Peptidoglycan binding-like" evidence="2">
    <location>
        <begin position="194"/>
        <end position="245"/>
    </location>
</feature>
<name>A0A6G5RSL3_9ACTN</name>
<dbReference type="SUPFAM" id="SSF47090">
    <property type="entry name" value="PGBD-like"/>
    <property type="match status" value="1"/>
</dbReference>
<dbReference type="EMBL" id="CP021978">
    <property type="protein sequence ID" value="QCD60552.1"/>
    <property type="molecule type" value="Genomic_DNA"/>
</dbReference>
<evidence type="ECO:0000256" key="1">
    <source>
        <dbReference type="SAM" id="MobiDB-lite"/>
    </source>
</evidence>
<reference evidence="3 4" key="1">
    <citation type="submission" date="2017-06" db="EMBL/GenBank/DDBJ databases">
        <title>Complete Genome Sequence of Streptomyces hawaiiensis NRRL 15010 and insights into acyldepsipeptides biosynthesis.</title>
        <authorList>
            <person name="Mariita R.M."/>
            <person name="Sello J.K."/>
        </authorList>
    </citation>
    <scope>NUCLEOTIDE SEQUENCE [LARGE SCALE GENOMIC DNA]</scope>
    <source>
        <strain evidence="3 4">ATCC 12236</strain>
    </source>
</reference>
<accession>A0A6G5RSL3</accession>
<evidence type="ECO:0000313" key="4">
    <source>
        <dbReference type="Proteomes" id="UP000495940"/>
    </source>
</evidence>
<dbReference type="SUPFAM" id="SSF53955">
    <property type="entry name" value="Lysozyme-like"/>
    <property type="match status" value="1"/>
</dbReference>
<dbReference type="InterPro" id="IPR036365">
    <property type="entry name" value="PGBD-like_sf"/>
</dbReference>
<dbReference type="InterPro" id="IPR036366">
    <property type="entry name" value="PGBDSf"/>
</dbReference>
<keyword evidence="4" id="KW-1185">Reference proteome</keyword>
<feature type="region of interest" description="Disordered" evidence="1">
    <location>
        <begin position="343"/>
        <end position="362"/>
    </location>
</feature>
<evidence type="ECO:0000259" key="2">
    <source>
        <dbReference type="Pfam" id="PF01471"/>
    </source>
</evidence>
<proteinExistence type="predicted"/>
<dbReference type="Gene3D" id="1.10.101.10">
    <property type="entry name" value="PGBD-like superfamily/PGBD"/>
    <property type="match status" value="1"/>
</dbReference>
<dbReference type="GO" id="GO:0003677">
    <property type="term" value="F:DNA binding"/>
    <property type="evidence" value="ECO:0007669"/>
    <property type="project" value="InterPro"/>
</dbReference>
<sequence length="362" mass="39735">MQGDRAEARVREFAEALLALKERTPHSYETLATRLDISRSALHRYCSGRAVPADFDVVRRLARQAGADRDEVTELHRLWVLASEPRTPSPVPEPAAAGVPTPTPVEDRPVGDEALRPAATPVADGGDETPETGGSRARRWPWAVAALLAAAALAAALTWNKGGDEPSETVADNRPLFTGECKEPVRDGQSDRCVREVQLLLSRTGVTIGIDGIFGPETLRRVEAFQLRVGLNVDGIVDDDTKRALYDEDVSLKTWSKKQVADRIHEVFGEKADTAVRIARCQSFLDPLYITPNTNGTRNWGVFQISDARLRDLRGTPEKAMDPDWNIRAAHRLWAQDEDFSDWPHCAAAAEDPPPDEGGDAP</sequence>
<dbReference type="KEGG" id="shaw:CEB94_12345"/>
<dbReference type="SUPFAM" id="SSF47413">
    <property type="entry name" value="lambda repressor-like DNA-binding domains"/>
    <property type="match status" value="1"/>
</dbReference>
<dbReference type="Proteomes" id="UP000495940">
    <property type="component" value="Chromosome"/>
</dbReference>
<organism evidence="3 4">
    <name type="scientific">Streptomyces hawaiiensis</name>
    <dbReference type="NCBI Taxonomy" id="67305"/>
    <lineage>
        <taxon>Bacteria</taxon>
        <taxon>Bacillati</taxon>
        <taxon>Actinomycetota</taxon>
        <taxon>Actinomycetes</taxon>
        <taxon>Kitasatosporales</taxon>
        <taxon>Streptomycetaceae</taxon>
        <taxon>Streptomyces</taxon>
    </lineage>
</organism>
<evidence type="ECO:0000313" key="3">
    <source>
        <dbReference type="EMBL" id="QCD60552.1"/>
    </source>
</evidence>
<dbReference type="AlphaFoldDB" id="A0A6G5RSL3"/>
<feature type="compositionally biased region" description="Basic and acidic residues" evidence="1">
    <location>
        <begin position="105"/>
        <end position="115"/>
    </location>
</feature>
<dbReference type="InterPro" id="IPR001387">
    <property type="entry name" value="Cro/C1-type_HTH"/>
</dbReference>
<dbReference type="Pfam" id="PF01471">
    <property type="entry name" value="PG_binding_1"/>
    <property type="match status" value="1"/>
</dbReference>
<feature type="region of interest" description="Disordered" evidence="1">
    <location>
        <begin position="85"/>
        <end position="136"/>
    </location>
</feature>
<dbReference type="CDD" id="cd00093">
    <property type="entry name" value="HTH_XRE"/>
    <property type="match status" value="1"/>
</dbReference>
<dbReference type="RefSeq" id="WP_175432238.1">
    <property type="nucleotide sequence ID" value="NZ_CP021978.1"/>
</dbReference>
<gene>
    <name evidence="3" type="ORF">CEB94_12345</name>
</gene>